<dbReference type="PROSITE" id="PS50004">
    <property type="entry name" value="C2"/>
    <property type="match status" value="1"/>
</dbReference>
<organism evidence="4 5">
    <name type="scientific">Folsomia candida</name>
    <name type="common">Springtail</name>
    <dbReference type="NCBI Taxonomy" id="158441"/>
    <lineage>
        <taxon>Eukaryota</taxon>
        <taxon>Metazoa</taxon>
        <taxon>Ecdysozoa</taxon>
        <taxon>Arthropoda</taxon>
        <taxon>Hexapoda</taxon>
        <taxon>Collembola</taxon>
        <taxon>Entomobryomorpha</taxon>
        <taxon>Isotomoidea</taxon>
        <taxon>Isotomidae</taxon>
        <taxon>Proisotominae</taxon>
        <taxon>Folsomia</taxon>
    </lineage>
</organism>
<dbReference type="GO" id="GO:0032991">
    <property type="term" value="C:protein-containing complex"/>
    <property type="evidence" value="ECO:0007669"/>
    <property type="project" value="UniProtKB-ARBA"/>
</dbReference>
<proteinExistence type="inferred from homology"/>
<dbReference type="InterPro" id="IPR045052">
    <property type="entry name" value="Copine"/>
</dbReference>
<protein>
    <submittedName>
        <fullName evidence="4">Copine-8</fullName>
    </submittedName>
</protein>
<dbReference type="SMART" id="SM00239">
    <property type="entry name" value="C2"/>
    <property type="match status" value="1"/>
</dbReference>
<dbReference type="Pfam" id="PF00168">
    <property type="entry name" value="C2"/>
    <property type="match status" value="1"/>
</dbReference>
<dbReference type="PANTHER" id="PTHR10857">
    <property type="entry name" value="COPINE"/>
    <property type="match status" value="1"/>
</dbReference>
<dbReference type="InterPro" id="IPR010734">
    <property type="entry name" value="Copine_C"/>
</dbReference>
<dbReference type="GO" id="GO:0005544">
    <property type="term" value="F:calcium-dependent phospholipid binding"/>
    <property type="evidence" value="ECO:0007669"/>
    <property type="project" value="InterPro"/>
</dbReference>
<dbReference type="FunFam" id="2.60.40.150:FF:000099">
    <property type="entry name" value="Copine 3"/>
    <property type="match status" value="1"/>
</dbReference>
<feature type="domain" description="C2" evidence="3">
    <location>
        <begin position="1"/>
        <end position="130"/>
    </location>
</feature>
<comment type="caution">
    <text evidence="4">The sequence shown here is derived from an EMBL/GenBank/DDBJ whole genome shotgun (WGS) entry which is preliminary data.</text>
</comment>
<dbReference type="Proteomes" id="UP000198287">
    <property type="component" value="Unassembled WGS sequence"/>
</dbReference>
<dbReference type="Pfam" id="PF07002">
    <property type="entry name" value="Copine"/>
    <property type="match status" value="1"/>
</dbReference>
<evidence type="ECO:0000313" key="5">
    <source>
        <dbReference type="Proteomes" id="UP000198287"/>
    </source>
</evidence>
<dbReference type="EMBL" id="LNIX01000001">
    <property type="protein sequence ID" value="OXA64515.1"/>
    <property type="molecule type" value="Genomic_DNA"/>
</dbReference>
<dbReference type="Gene3D" id="2.60.40.150">
    <property type="entry name" value="C2 domain"/>
    <property type="match status" value="1"/>
</dbReference>
<dbReference type="OrthoDB" id="5855668at2759"/>
<feature type="compositionally biased region" description="Polar residues" evidence="2">
    <location>
        <begin position="611"/>
        <end position="627"/>
    </location>
</feature>
<dbReference type="GO" id="GO:0005886">
    <property type="term" value="C:plasma membrane"/>
    <property type="evidence" value="ECO:0007669"/>
    <property type="project" value="TreeGrafter"/>
</dbReference>
<dbReference type="OMA" id="LMILVYF"/>
<comment type="similarity">
    <text evidence="1">Belongs to the copine family.</text>
</comment>
<accession>A0A226F403</accession>
<keyword evidence="5" id="KW-1185">Reference proteome</keyword>
<dbReference type="GO" id="GO:0071277">
    <property type="term" value="P:cellular response to calcium ion"/>
    <property type="evidence" value="ECO:0007669"/>
    <property type="project" value="TreeGrafter"/>
</dbReference>
<name>A0A226F403_FOLCA</name>
<feature type="region of interest" description="Disordered" evidence="2">
    <location>
        <begin position="578"/>
        <end position="627"/>
    </location>
</feature>
<dbReference type="InterPro" id="IPR036465">
    <property type="entry name" value="vWFA_dom_sf"/>
</dbReference>
<dbReference type="SMART" id="SM00327">
    <property type="entry name" value="VWA"/>
    <property type="match status" value="1"/>
</dbReference>
<evidence type="ECO:0000259" key="3">
    <source>
        <dbReference type="PROSITE" id="PS50004"/>
    </source>
</evidence>
<dbReference type="SUPFAM" id="SSF49562">
    <property type="entry name" value="C2 domain (Calcium/lipid-binding domain, CaLB)"/>
    <property type="match status" value="1"/>
</dbReference>
<feature type="compositionally biased region" description="Polar residues" evidence="2">
    <location>
        <begin position="588"/>
        <end position="597"/>
    </location>
</feature>
<evidence type="ECO:0000256" key="1">
    <source>
        <dbReference type="ARBA" id="ARBA00009048"/>
    </source>
</evidence>
<evidence type="ECO:0000256" key="2">
    <source>
        <dbReference type="SAM" id="MobiDB-lite"/>
    </source>
</evidence>
<gene>
    <name evidence="4" type="ORF">Fcan01_03370</name>
</gene>
<feature type="compositionally biased region" description="Low complexity" evidence="2">
    <location>
        <begin position="598"/>
        <end position="610"/>
    </location>
</feature>
<dbReference type="InterPro" id="IPR002035">
    <property type="entry name" value="VWF_A"/>
</dbReference>
<reference evidence="4 5" key="1">
    <citation type="submission" date="2015-12" db="EMBL/GenBank/DDBJ databases">
        <title>The genome of Folsomia candida.</title>
        <authorList>
            <person name="Faddeeva A."/>
            <person name="Derks M.F."/>
            <person name="Anvar Y."/>
            <person name="Smit S."/>
            <person name="Van Straalen N."/>
            <person name="Roelofs D."/>
        </authorList>
    </citation>
    <scope>NUCLEOTIDE SEQUENCE [LARGE SCALE GENOMIC DNA]</scope>
    <source>
        <strain evidence="4 5">VU population</strain>
        <tissue evidence="4">Whole body</tissue>
    </source>
</reference>
<evidence type="ECO:0000313" key="4">
    <source>
        <dbReference type="EMBL" id="OXA64515.1"/>
    </source>
</evidence>
<dbReference type="STRING" id="158441.A0A226F403"/>
<dbReference type="SUPFAM" id="SSF53300">
    <property type="entry name" value="vWA-like"/>
    <property type="match status" value="1"/>
</dbReference>
<dbReference type="PANTHER" id="PTHR10857:SF106">
    <property type="entry name" value="C2 DOMAIN-CONTAINING PROTEIN"/>
    <property type="match status" value="1"/>
</dbReference>
<dbReference type="CDD" id="cd04048">
    <property type="entry name" value="C2A_Copine"/>
    <property type="match status" value="1"/>
</dbReference>
<sequence>MSMDNQFSPGTALDPTATVEVSISCRDLLDLDVFSRSDPMAVVYHQPMGGTTSQWVEFQRTEVIFDCLNPDFVTKVQIDYHFEEEQALRFEVYDIDNPSASLDLHDFIGYAECTLGQIVAAGYNGLSQPLIQKKTRYNPHKVPKQPPKQSNGKIVLVAEELVQFKEEVTLTLKGHAMGSSRCCILTPSVFYTLSKATEAGSFTVVYRSEVSEGENPIWSPMTISIRSLCNGDKDRGVQFQFCRVGFNGYHTTIGFVYTTFNKMKALAERQGIKLVGKNGTEKAKATLEILPLDISPIYTFFEYIGGGTQIHCCFAIDYTASNGDPADPSSLHHISQVADKTNPYEQAIQAVGEIMQDYDPSKMFPVYGFGARIPPTGEVSNNFAVTLEDSPYCKGIDGVLDAYRNCIRQVQLYGPTVKYSGIGAVLILFACVCRNFAPIIKNVAALAKQDLEGGSYYVLLIITDGIITDMKETTEAIVEASRFPLSIIIVGVGSANFQQMDILDGDIVRLSANGVFAERDIVQFVPYRDHHSWMATICPEIAGKWSSSFDITRRLAKVKLAQEVLAEIPDQLTGFMKSRNIIPKKRQPSATTSSPIKSPTSQTSPVPSTSNGNASISSKPNTAKNSL</sequence>
<dbReference type="AlphaFoldDB" id="A0A226F403"/>
<dbReference type="InterPro" id="IPR000008">
    <property type="entry name" value="C2_dom"/>
</dbReference>
<dbReference type="InterPro" id="IPR035892">
    <property type="entry name" value="C2_domain_sf"/>
</dbReference>